<reference evidence="1" key="1">
    <citation type="journal article" date="2020" name="ISME J.">
        <title>Gammaproteobacteria mediating utilization of methyl-, sulfur- and petroleum organic compounds in deep ocean hydrothermal plumes.</title>
        <authorList>
            <person name="Zhou Z."/>
            <person name="Liu Y."/>
            <person name="Pan J."/>
            <person name="Cron B.R."/>
            <person name="Toner B.M."/>
            <person name="Anantharaman K."/>
            <person name="Breier J.A."/>
            <person name="Dick G.J."/>
            <person name="Li M."/>
        </authorList>
    </citation>
    <scope>NUCLEOTIDE SEQUENCE</scope>
    <source>
        <strain evidence="1">SZUA-1515</strain>
    </source>
</reference>
<accession>A0A832ZUA9</accession>
<proteinExistence type="predicted"/>
<evidence type="ECO:0000313" key="2">
    <source>
        <dbReference type="Proteomes" id="UP000608579"/>
    </source>
</evidence>
<organism evidence="1 2">
    <name type="scientific">Caldiarchaeum subterraneum</name>
    <dbReference type="NCBI Taxonomy" id="311458"/>
    <lineage>
        <taxon>Archaea</taxon>
        <taxon>Nitrososphaerota</taxon>
        <taxon>Candidatus Caldarchaeales</taxon>
        <taxon>Candidatus Caldarchaeaceae</taxon>
        <taxon>Candidatus Caldarchaeum</taxon>
    </lineage>
</organism>
<comment type="caution">
    <text evidence="1">The sequence shown here is derived from an EMBL/GenBank/DDBJ whole genome shotgun (WGS) entry which is preliminary data.</text>
</comment>
<protein>
    <submittedName>
        <fullName evidence="1">Uncharacterized protein</fullName>
    </submittedName>
</protein>
<name>A0A832ZUA9_CALS0</name>
<gene>
    <name evidence="1" type="ORF">EYH45_01085</name>
</gene>
<dbReference type="EMBL" id="DQVM01000023">
    <property type="protein sequence ID" value="HIQ29138.1"/>
    <property type="molecule type" value="Genomic_DNA"/>
</dbReference>
<sequence>MKGIDNNYDNIRLTYQAMRELSEKLNSAFSSFGLKFTVKNKITPVVVNGRKQVNKLTLSLMCEVNLQEFSHKFMGVNLDVDFNDKTTVDLLKIEFLLDARNIVYSMFKQKVLNDKVLNETLASMLRNSQQSNNKIKLYSPIQ</sequence>
<dbReference type="Proteomes" id="UP000608579">
    <property type="component" value="Unassembled WGS sequence"/>
</dbReference>
<evidence type="ECO:0000313" key="1">
    <source>
        <dbReference type="EMBL" id="HIQ29138.1"/>
    </source>
</evidence>
<dbReference type="AlphaFoldDB" id="A0A832ZUA9"/>